<gene>
    <name evidence="3" type="ORF">HO133_002855</name>
</gene>
<dbReference type="PANTHER" id="PTHR46411">
    <property type="entry name" value="FAMILY ATPASE, PUTATIVE-RELATED"/>
    <property type="match status" value="1"/>
</dbReference>
<name>A0A8H6CBD9_9LECA</name>
<protein>
    <recommendedName>
        <fullName evidence="2">DUF7025 domain-containing protein</fullName>
    </recommendedName>
</protein>
<comment type="caution">
    <text evidence="3">The sequence shown here is derived from an EMBL/GenBank/DDBJ whole genome shotgun (WGS) entry which is preliminary data.</text>
</comment>
<feature type="domain" description="DUF7025" evidence="2">
    <location>
        <begin position="46"/>
        <end position="112"/>
    </location>
</feature>
<dbReference type="RefSeq" id="XP_037149858.1">
    <property type="nucleotide sequence ID" value="XM_037293780.1"/>
</dbReference>
<evidence type="ECO:0000259" key="2">
    <source>
        <dbReference type="Pfam" id="PF22942"/>
    </source>
</evidence>
<proteinExistence type="predicted"/>
<accession>A0A8H6CBD9</accession>
<evidence type="ECO:0000313" key="4">
    <source>
        <dbReference type="Proteomes" id="UP000593566"/>
    </source>
</evidence>
<dbReference type="AlphaFoldDB" id="A0A8H6CBD9"/>
<organism evidence="3 4">
    <name type="scientific">Letharia lupina</name>
    <dbReference type="NCBI Taxonomy" id="560253"/>
    <lineage>
        <taxon>Eukaryota</taxon>
        <taxon>Fungi</taxon>
        <taxon>Dikarya</taxon>
        <taxon>Ascomycota</taxon>
        <taxon>Pezizomycotina</taxon>
        <taxon>Lecanoromycetes</taxon>
        <taxon>OSLEUM clade</taxon>
        <taxon>Lecanoromycetidae</taxon>
        <taxon>Lecanorales</taxon>
        <taxon>Lecanorineae</taxon>
        <taxon>Parmeliaceae</taxon>
        <taxon>Letharia</taxon>
    </lineage>
</organism>
<dbReference type="InterPro" id="IPR054289">
    <property type="entry name" value="DUF7025"/>
</dbReference>
<evidence type="ECO:0000313" key="3">
    <source>
        <dbReference type="EMBL" id="KAF6220423.1"/>
    </source>
</evidence>
<feature type="region of interest" description="Disordered" evidence="1">
    <location>
        <begin position="309"/>
        <end position="334"/>
    </location>
</feature>
<evidence type="ECO:0000256" key="1">
    <source>
        <dbReference type="SAM" id="MobiDB-lite"/>
    </source>
</evidence>
<dbReference type="Proteomes" id="UP000593566">
    <property type="component" value="Unassembled WGS sequence"/>
</dbReference>
<reference evidence="3 4" key="1">
    <citation type="journal article" date="2020" name="Genomics">
        <title>Complete, high-quality genomes from long-read metagenomic sequencing of two wolf lichen thalli reveals enigmatic genome architecture.</title>
        <authorList>
            <person name="McKenzie S.K."/>
            <person name="Walston R.F."/>
            <person name="Allen J.L."/>
        </authorList>
    </citation>
    <scope>NUCLEOTIDE SEQUENCE [LARGE SCALE GENOMIC DNA]</scope>
    <source>
        <strain evidence="3">WasteWater1</strain>
    </source>
</reference>
<dbReference type="GeneID" id="59331267"/>
<sequence length="334" mass="38678">MNKGDGGCDDGLFHDLQIEKTRSDIKVLLAFLDAKYAKNIQDEENRHKKSPPTATFEMLWMLLDPGTRVYTDIDGEPAAFVIRSASTNKASNSSWYRVELWYLEFYGDKFRSFRHKSYKGRVVLNPTSYWSYGDTEEAPPPIGDLDDDESGVDGKWSTYDDIDPRDEMLFPRKIMGFVLKNREWEELKINHVSRYEPTGNAIKNLVMDDRHRKLVEVLTCKYKDQEKDRREAWNADFIRSKGEGQTFPPHGPPGVGKIYTAECIAEIIRECLRAQIEDPCIKSSQVFKEYLTKFRGDGARRALQAQARMEKKKDMTAERSLHETREMAARPRKV</sequence>
<dbReference type="Pfam" id="PF22942">
    <property type="entry name" value="DUF7025"/>
    <property type="match status" value="1"/>
</dbReference>
<keyword evidence="4" id="KW-1185">Reference proteome</keyword>
<dbReference type="PANTHER" id="PTHR46411:SF4">
    <property type="entry name" value="AAA+ ATPASE DOMAIN-CONTAINING PROTEIN"/>
    <property type="match status" value="1"/>
</dbReference>
<dbReference type="EMBL" id="JACCJB010000016">
    <property type="protein sequence ID" value="KAF6220423.1"/>
    <property type="molecule type" value="Genomic_DNA"/>
</dbReference>